<dbReference type="Gene3D" id="1.10.287.470">
    <property type="entry name" value="Helix hairpin bin"/>
    <property type="match status" value="1"/>
</dbReference>
<dbReference type="Pfam" id="PF26002">
    <property type="entry name" value="Beta-barrel_AprE"/>
    <property type="match status" value="1"/>
</dbReference>
<keyword evidence="3 9" id="KW-0813">Transport</keyword>
<dbReference type="KEGG" id="roy:G3A56_13145"/>
<dbReference type="GO" id="GO:0009306">
    <property type="term" value="P:protein secretion"/>
    <property type="evidence" value="ECO:0007669"/>
    <property type="project" value="InterPro"/>
</dbReference>
<dbReference type="EMBL" id="CP048632">
    <property type="protein sequence ID" value="QIB38824.1"/>
    <property type="molecule type" value="Genomic_DNA"/>
</dbReference>
<dbReference type="PANTHER" id="PTHR30386:SF27">
    <property type="entry name" value="MEMBRANE FUSION PROTEIN (MFP) FAMILY PROTEIN"/>
    <property type="match status" value="1"/>
</dbReference>
<dbReference type="InterPro" id="IPR058786">
    <property type="entry name" value="BSH_LcnD"/>
</dbReference>
<evidence type="ECO:0000256" key="2">
    <source>
        <dbReference type="ARBA" id="ARBA00009477"/>
    </source>
</evidence>
<dbReference type="NCBIfam" id="TIGR01843">
    <property type="entry name" value="type_I_hlyD"/>
    <property type="match status" value="1"/>
</dbReference>
<evidence type="ECO:0000313" key="13">
    <source>
        <dbReference type="Proteomes" id="UP000464865"/>
    </source>
</evidence>
<sequence length="497" mass="54673">MGTADRIEPMTEARLRPRKSVNNKVSANYSDFLPAALEIVEKPASPLRYILIWFICILFATAFVWSYLGRIDIVATTQGKVQPSGRVKIVQSTISGRVVSAMFANGMEVKAGDLLVKLDDVEVKAEEARLVATFQALMAEQARRKAELAALETHNSNRTSEIATDIVLQFSEDTPHEVRHREKAILTANLRQLRETLGNLIAQMRLQSATIERLQDMMRTQKSLIATLGERVAMRSGLAERSAGRKSDVLDATQALQEEEANLSANKGQLLEAQAGLVVAETEKKKAISAFIAENVQKIGDLARQADETRQELVKAQKQRDATAIHAPSDGIIQASAITTTGQVISAETEIMRIIPGNLPLEIEVFLANQDVGFVRQDQPAVIKIETFPFTRYGILTGRVKSVAKDAIPNPDAQAMEEQAAPQFRSIVPSGNVQRLQNLVYPATITLDVIEINVDGVNRQLAPGMAVSVEIKTGTRRIIDYFWSPVAQIASEALQER</sequence>
<keyword evidence="5 9" id="KW-0997">Cell inner membrane</keyword>
<dbReference type="PRINTS" id="PR01490">
    <property type="entry name" value="RTXTOXIND"/>
</dbReference>
<gene>
    <name evidence="12" type="ORF">G3A56_13145</name>
</gene>
<dbReference type="SUPFAM" id="SSF111369">
    <property type="entry name" value="HlyD-like secretion proteins"/>
    <property type="match status" value="1"/>
</dbReference>
<evidence type="ECO:0000313" key="12">
    <source>
        <dbReference type="EMBL" id="QIB38824.1"/>
    </source>
</evidence>
<dbReference type="Proteomes" id="UP000464865">
    <property type="component" value="Chromosome M15-11"/>
</dbReference>
<dbReference type="InterPro" id="IPR058982">
    <property type="entry name" value="Beta-barrel_AprE"/>
</dbReference>
<evidence type="ECO:0000256" key="3">
    <source>
        <dbReference type="ARBA" id="ARBA00022448"/>
    </source>
</evidence>
<evidence type="ECO:0000256" key="5">
    <source>
        <dbReference type="ARBA" id="ARBA00022519"/>
    </source>
</evidence>
<keyword evidence="7 9" id="KW-1133">Transmembrane helix</keyword>
<dbReference type="InterPro" id="IPR010129">
    <property type="entry name" value="T1SS_HlyD"/>
</dbReference>
<name>A0A7L5BIX9_9HYPH</name>
<evidence type="ECO:0000256" key="8">
    <source>
        <dbReference type="ARBA" id="ARBA00023136"/>
    </source>
</evidence>
<dbReference type="PANTHER" id="PTHR30386">
    <property type="entry name" value="MEMBRANE FUSION SUBUNIT OF EMRAB-TOLC MULTIDRUG EFFLUX PUMP"/>
    <property type="match status" value="1"/>
</dbReference>
<evidence type="ECO:0000256" key="1">
    <source>
        <dbReference type="ARBA" id="ARBA00004377"/>
    </source>
</evidence>
<feature type="domain" description="AprE-like beta-barrel" evidence="11">
    <location>
        <begin position="361"/>
        <end position="413"/>
    </location>
</feature>
<dbReference type="AlphaFoldDB" id="A0A7L5BIX9"/>
<comment type="subcellular location">
    <subcellularLocation>
        <location evidence="1 9">Cell inner membrane</location>
        <topology evidence="1 9">Single-pass membrane protein</topology>
    </subcellularLocation>
</comment>
<protein>
    <recommendedName>
        <fullName evidence="9">Membrane fusion protein (MFP) family protein</fullName>
    </recommendedName>
</protein>
<accession>A0A7L5BIX9</accession>
<feature type="transmembrane region" description="Helical" evidence="9">
    <location>
        <begin position="49"/>
        <end position="68"/>
    </location>
</feature>
<feature type="domain" description="LcnD-like barrel-sandwich hybrid" evidence="10">
    <location>
        <begin position="87"/>
        <end position="356"/>
    </location>
</feature>
<comment type="similarity">
    <text evidence="2 9">Belongs to the membrane fusion protein (MFP) (TC 8.A.1) family.</text>
</comment>
<evidence type="ECO:0000256" key="4">
    <source>
        <dbReference type="ARBA" id="ARBA00022475"/>
    </source>
</evidence>
<dbReference type="InterPro" id="IPR006144">
    <property type="entry name" value="Secretion_HlyD_CS"/>
</dbReference>
<evidence type="ECO:0000256" key="9">
    <source>
        <dbReference type="RuleBase" id="RU365093"/>
    </source>
</evidence>
<keyword evidence="6 9" id="KW-0812">Transmembrane</keyword>
<dbReference type="GO" id="GO:0005886">
    <property type="term" value="C:plasma membrane"/>
    <property type="evidence" value="ECO:0007669"/>
    <property type="project" value="UniProtKB-SubCell"/>
</dbReference>
<evidence type="ECO:0000256" key="7">
    <source>
        <dbReference type="ARBA" id="ARBA00022989"/>
    </source>
</evidence>
<evidence type="ECO:0000259" key="10">
    <source>
        <dbReference type="Pfam" id="PF25935"/>
    </source>
</evidence>
<evidence type="ECO:0000256" key="6">
    <source>
        <dbReference type="ARBA" id="ARBA00022692"/>
    </source>
</evidence>
<dbReference type="InterPro" id="IPR050739">
    <property type="entry name" value="MFP"/>
</dbReference>
<keyword evidence="8 9" id="KW-0472">Membrane</keyword>
<organism evidence="12 13">
    <name type="scientific">Rhizobium oryzihabitans</name>
    <dbReference type="NCBI Taxonomy" id="2267833"/>
    <lineage>
        <taxon>Bacteria</taxon>
        <taxon>Pseudomonadati</taxon>
        <taxon>Pseudomonadota</taxon>
        <taxon>Alphaproteobacteria</taxon>
        <taxon>Hyphomicrobiales</taxon>
        <taxon>Rhizobiaceae</taxon>
        <taxon>Rhizobium/Agrobacterium group</taxon>
        <taxon>Rhizobium</taxon>
    </lineage>
</organism>
<keyword evidence="4 9" id="KW-1003">Cell membrane</keyword>
<dbReference type="Gene3D" id="2.40.50.100">
    <property type="match status" value="1"/>
</dbReference>
<dbReference type="PROSITE" id="PS00543">
    <property type="entry name" value="HLYD_FAMILY"/>
    <property type="match status" value="1"/>
</dbReference>
<dbReference type="Pfam" id="PF25935">
    <property type="entry name" value="BSH_LcnD"/>
    <property type="match status" value="1"/>
</dbReference>
<proteinExistence type="inferred from homology"/>
<evidence type="ECO:0000259" key="11">
    <source>
        <dbReference type="Pfam" id="PF26002"/>
    </source>
</evidence>
<dbReference type="Gene3D" id="2.40.30.170">
    <property type="match status" value="1"/>
</dbReference>
<reference evidence="12 13" key="1">
    <citation type="submission" date="2020-02" db="EMBL/GenBank/DDBJ databases">
        <title>Plant-Promoting Endophytic Bacterium Rhizobium oryzihabitans sp. nov., Isolated from the Root of Rice.</title>
        <authorList>
            <person name="zhao J."/>
            <person name="Zhang G."/>
        </authorList>
    </citation>
    <scope>NUCLEOTIDE SEQUENCE [LARGE SCALE GENOMIC DNA]</scope>
    <source>
        <strain evidence="12 13">M15</strain>
    </source>
</reference>
<keyword evidence="13" id="KW-1185">Reference proteome</keyword>